<name>A0ABT0WWD4_9BURK</name>
<evidence type="ECO:0000313" key="1">
    <source>
        <dbReference type="EMBL" id="MCM2567814.1"/>
    </source>
</evidence>
<evidence type="ECO:0000313" key="2">
    <source>
        <dbReference type="Proteomes" id="UP001202243"/>
    </source>
</evidence>
<accession>A0ABT0WWD4</accession>
<keyword evidence="2" id="KW-1185">Reference proteome</keyword>
<reference evidence="1 2" key="1">
    <citation type="submission" date="2022-06" db="EMBL/GenBank/DDBJ databases">
        <title>Janthinobacterium kumbetensis sp. nov., isolated from spring water in Turkey.</title>
        <authorList>
            <person name="Inan Bektas K."/>
            <person name="Belduz A.A."/>
            <person name="Canakci S."/>
            <person name="Nalcaoglu A."/>
            <person name="Ceylan E."/>
            <person name="Kati H."/>
        </authorList>
    </citation>
    <scope>NUCLEOTIDE SEQUENCE [LARGE SCALE GENOMIC DNA]</scope>
    <source>
        <strain evidence="1 2">GK</strain>
    </source>
</reference>
<protein>
    <submittedName>
        <fullName evidence="1">Uncharacterized protein</fullName>
    </submittedName>
</protein>
<sequence length="109" mass="12372">MKTIVNSTYPAPEFDTKIADWLATYETSEHDFPDAPRRVGILLRRDDVSTVYRAIDGAGVSEIGKAYDFLESIGLRDLAIYDHPRFNCIYGLPEHRPQAGEKLSVILWD</sequence>
<organism evidence="1 2">
    <name type="scientific">Janthinobacterium kumbetense</name>
    <dbReference type="NCBI Taxonomy" id="2950280"/>
    <lineage>
        <taxon>Bacteria</taxon>
        <taxon>Pseudomonadati</taxon>
        <taxon>Pseudomonadota</taxon>
        <taxon>Betaproteobacteria</taxon>
        <taxon>Burkholderiales</taxon>
        <taxon>Oxalobacteraceae</taxon>
        <taxon>Janthinobacterium</taxon>
    </lineage>
</organism>
<comment type="caution">
    <text evidence="1">The sequence shown here is derived from an EMBL/GenBank/DDBJ whole genome shotgun (WGS) entry which is preliminary data.</text>
</comment>
<dbReference type="EMBL" id="JAMQGR010000007">
    <property type="protein sequence ID" value="MCM2567814.1"/>
    <property type="molecule type" value="Genomic_DNA"/>
</dbReference>
<dbReference type="Proteomes" id="UP001202243">
    <property type="component" value="Unassembled WGS sequence"/>
</dbReference>
<dbReference type="RefSeq" id="WP_251350877.1">
    <property type="nucleotide sequence ID" value="NZ_JAMQGR010000007.1"/>
</dbReference>
<proteinExistence type="predicted"/>
<gene>
    <name evidence="1" type="ORF">NCG91_19585</name>
</gene>